<sequence>MLDRRVDAVTGLTYNPPWPAVMDSWGVPRLGRSDSERKQSASMESSDLYWVDSPTICAQRGAKLFRIFCVRLWLISGLLVSALASTVSKSAVASELSASSGLEWQRTDQANPGYTTRGSDFIYVLGGEIKLKGRLLNRSKAEVRLGGEANFYSEFQDNNNQRYFARIRSSAGRTSLQLKYEFIPKRLYFPSSTGDATYSRHLAGVQLSQELSEDWEASFAYEVRLEDFVQIHDHRDNKTDILELELEYESGRLLRPCMGFEWRNRKAEDDNYDFRAQRIAFSLRSQLAPRLGLELGYQVGDRRYLTPHLENSNFGRIDARSALRAKATIKILKILDLLLGYERREKDSSREEEERSYRVNTFTVGSRLTL</sequence>
<name>A0A523URL4_UNCT6</name>
<organism evidence="2 3">
    <name type="scientific">candidate division TA06 bacterium</name>
    <dbReference type="NCBI Taxonomy" id="2250710"/>
    <lineage>
        <taxon>Bacteria</taxon>
        <taxon>Bacteria division TA06</taxon>
    </lineage>
</organism>
<gene>
    <name evidence="2" type="ORF">E3J62_08240</name>
</gene>
<dbReference type="Pfam" id="PF04575">
    <property type="entry name" value="SlipAM"/>
    <property type="match status" value="1"/>
</dbReference>
<dbReference type="Proteomes" id="UP000315525">
    <property type="component" value="Unassembled WGS sequence"/>
</dbReference>
<dbReference type="AlphaFoldDB" id="A0A523URL4"/>
<dbReference type="InterPro" id="IPR007655">
    <property type="entry name" value="Slam_C"/>
</dbReference>
<feature type="domain" description="Surface lipoprotein assembly modifier C-terminal" evidence="1">
    <location>
        <begin position="149"/>
        <end position="311"/>
    </location>
</feature>
<evidence type="ECO:0000259" key="1">
    <source>
        <dbReference type="Pfam" id="PF04575"/>
    </source>
</evidence>
<reference evidence="2 3" key="1">
    <citation type="submission" date="2019-03" db="EMBL/GenBank/DDBJ databases">
        <title>Metabolic potential of uncultured bacteria and archaea associated with petroleum seepage in deep-sea sediments.</title>
        <authorList>
            <person name="Dong X."/>
            <person name="Hubert C."/>
        </authorList>
    </citation>
    <scope>NUCLEOTIDE SEQUENCE [LARGE SCALE GENOMIC DNA]</scope>
    <source>
        <strain evidence="2">E44_bin18</strain>
    </source>
</reference>
<dbReference type="EMBL" id="SOJN01000093">
    <property type="protein sequence ID" value="TET45182.1"/>
    <property type="molecule type" value="Genomic_DNA"/>
</dbReference>
<comment type="caution">
    <text evidence="2">The sequence shown here is derived from an EMBL/GenBank/DDBJ whole genome shotgun (WGS) entry which is preliminary data.</text>
</comment>
<protein>
    <submittedName>
        <fullName evidence="2">DUF560 domain-containing protein</fullName>
    </submittedName>
</protein>
<proteinExistence type="predicted"/>
<accession>A0A523URL4</accession>
<evidence type="ECO:0000313" key="2">
    <source>
        <dbReference type="EMBL" id="TET45182.1"/>
    </source>
</evidence>
<evidence type="ECO:0000313" key="3">
    <source>
        <dbReference type="Proteomes" id="UP000315525"/>
    </source>
</evidence>